<organism evidence="3 4">
    <name type="scientific">Limosilactobacillus oris DSM 4864</name>
    <dbReference type="NCBI Taxonomy" id="1423779"/>
    <lineage>
        <taxon>Bacteria</taxon>
        <taxon>Bacillati</taxon>
        <taxon>Bacillota</taxon>
        <taxon>Bacilli</taxon>
        <taxon>Lactobacillales</taxon>
        <taxon>Lactobacillaceae</taxon>
        <taxon>Limosilactobacillus</taxon>
    </lineage>
</organism>
<evidence type="ECO:0000313" key="4">
    <source>
        <dbReference type="Proteomes" id="UP000050973"/>
    </source>
</evidence>
<accession>A0A0R1WB42</accession>
<sequence length="466" mass="51697">MIIVQNQALNATDIKLPWRQKFGWATGDFAQNLIYTTISTYLLFFYTNVYGLPAADAATMFLIVRLIDAINDPIVGTFIDKHTTRFGKYRGYLLYMGLPLAVLAMLCFYVPDFSQMGKLVYAYVTYVGLSVIYTTVNIPYGSLNAAMTRNNKELVSMSSIRMFLANMGSLTVSFGVPVCVKLFSGGYYSGAASKMGWFLTMVVYGIAGALVLVFCFSQSTERIHMPADTEASVSVKDLFHQLKINQPLRVLAIFFIITFGLMSVVNSVGAYYMTYNAHNAGLMQWYNLLGTLPAFLTVPITPWLNRKLGTQVLMQGSLLVIVIGFLIMFMVPATNITWTFIGRAIEAAGVTLSTGFQWALVPQVITYGEWKTGKRENGIVNAIVGFFFKFGMALGGVIPGYVLAAYGFVANHQQTAHSLFGIRMTTTIIPIIVTILAMIVFAFYRLTDEKIEQMNEEISQRSAAKD</sequence>
<feature type="transmembrane region" description="Helical" evidence="2">
    <location>
        <begin position="316"/>
        <end position="341"/>
    </location>
</feature>
<feature type="transmembrane region" description="Helical" evidence="2">
    <location>
        <begin position="195"/>
        <end position="216"/>
    </location>
</feature>
<dbReference type="EMBL" id="AZGE01000015">
    <property type="protein sequence ID" value="KRM15162.1"/>
    <property type="molecule type" value="Genomic_DNA"/>
</dbReference>
<evidence type="ECO:0000256" key="2">
    <source>
        <dbReference type="SAM" id="Phobius"/>
    </source>
</evidence>
<feature type="transmembrane region" description="Helical" evidence="2">
    <location>
        <begin position="285"/>
        <end position="304"/>
    </location>
</feature>
<dbReference type="AlphaFoldDB" id="A0A0R1WB42"/>
<dbReference type="GO" id="GO:0006814">
    <property type="term" value="P:sodium ion transport"/>
    <property type="evidence" value="ECO:0007669"/>
    <property type="project" value="InterPro"/>
</dbReference>
<dbReference type="Proteomes" id="UP000050973">
    <property type="component" value="Unassembled WGS sequence"/>
</dbReference>
<proteinExistence type="predicted"/>
<name>A0A0R1WB42_9LACO</name>
<evidence type="ECO:0000313" key="3">
    <source>
        <dbReference type="EMBL" id="KRM15162.1"/>
    </source>
</evidence>
<keyword evidence="1" id="KW-0813">Transport</keyword>
<feature type="transmembrane region" description="Helical" evidence="2">
    <location>
        <begin position="123"/>
        <end position="143"/>
    </location>
</feature>
<reference evidence="3 4" key="1">
    <citation type="journal article" date="2015" name="Genome Announc.">
        <title>Expanding the biotechnology potential of lactobacilli through comparative genomics of 213 strains and associated genera.</title>
        <authorList>
            <person name="Sun Z."/>
            <person name="Harris H.M."/>
            <person name="McCann A."/>
            <person name="Guo C."/>
            <person name="Argimon S."/>
            <person name="Zhang W."/>
            <person name="Yang X."/>
            <person name="Jeffery I.B."/>
            <person name="Cooney J.C."/>
            <person name="Kagawa T.F."/>
            <person name="Liu W."/>
            <person name="Song Y."/>
            <person name="Salvetti E."/>
            <person name="Wrobel A."/>
            <person name="Rasinkangas P."/>
            <person name="Parkhill J."/>
            <person name="Rea M.C."/>
            <person name="O'Sullivan O."/>
            <person name="Ritari J."/>
            <person name="Douillard F.P."/>
            <person name="Paul Ross R."/>
            <person name="Yang R."/>
            <person name="Briner A.E."/>
            <person name="Felis G.E."/>
            <person name="de Vos W.M."/>
            <person name="Barrangou R."/>
            <person name="Klaenhammer T.R."/>
            <person name="Caufield P.W."/>
            <person name="Cui Y."/>
            <person name="Zhang H."/>
            <person name="O'Toole P.W."/>
        </authorList>
    </citation>
    <scope>NUCLEOTIDE SEQUENCE [LARGE SCALE GENOMIC DNA]</scope>
    <source>
        <strain evidence="3 4">DSM 4864</strain>
    </source>
</reference>
<evidence type="ECO:0000256" key="1">
    <source>
        <dbReference type="ARBA" id="ARBA00022597"/>
    </source>
</evidence>
<comment type="caution">
    <text evidence="3">The sequence shown here is derived from an EMBL/GenBank/DDBJ whole genome shotgun (WGS) entry which is preliminary data.</text>
</comment>
<dbReference type="Gene3D" id="1.20.1250.20">
    <property type="entry name" value="MFS general substrate transporter like domains"/>
    <property type="match status" value="2"/>
</dbReference>
<dbReference type="SUPFAM" id="SSF103473">
    <property type="entry name" value="MFS general substrate transporter"/>
    <property type="match status" value="1"/>
</dbReference>
<dbReference type="InterPro" id="IPR039672">
    <property type="entry name" value="MFS_2"/>
</dbReference>
<keyword evidence="2" id="KW-1133">Transmembrane helix</keyword>
<keyword evidence="2" id="KW-0812">Transmembrane</keyword>
<protein>
    <submittedName>
        <fullName evidence="3">Glycoside pentoside hexuronide transporter</fullName>
    </submittedName>
</protein>
<dbReference type="GO" id="GO:0015293">
    <property type="term" value="F:symporter activity"/>
    <property type="evidence" value="ECO:0007669"/>
    <property type="project" value="InterPro"/>
</dbReference>
<dbReference type="GO" id="GO:0005886">
    <property type="term" value="C:plasma membrane"/>
    <property type="evidence" value="ECO:0007669"/>
    <property type="project" value="TreeGrafter"/>
</dbReference>
<dbReference type="CDD" id="cd17332">
    <property type="entry name" value="MFS_MelB_like"/>
    <property type="match status" value="1"/>
</dbReference>
<gene>
    <name evidence="3" type="ORF">FC49_GL000503</name>
</gene>
<dbReference type="InterPro" id="IPR001927">
    <property type="entry name" value="Na/Gal_symport"/>
</dbReference>
<dbReference type="PANTHER" id="PTHR11328:SF24">
    <property type="entry name" value="MAJOR FACILITATOR SUPERFAMILY (MFS) PROFILE DOMAIN-CONTAINING PROTEIN"/>
    <property type="match status" value="1"/>
</dbReference>
<feature type="transmembrane region" description="Helical" evidence="2">
    <location>
        <begin position="379"/>
        <end position="408"/>
    </location>
</feature>
<feature type="transmembrane region" description="Helical" evidence="2">
    <location>
        <begin position="347"/>
        <end position="367"/>
    </location>
</feature>
<feature type="transmembrane region" description="Helical" evidence="2">
    <location>
        <begin position="420"/>
        <end position="444"/>
    </location>
</feature>
<dbReference type="NCBIfam" id="TIGR00792">
    <property type="entry name" value="gph"/>
    <property type="match status" value="1"/>
</dbReference>
<dbReference type="PANTHER" id="PTHR11328">
    <property type="entry name" value="MAJOR FACILITATOR SUPERFAMILY DOMAIN-CONTAINING PROTEIN"/>
    <property type="match status" value="1"/>
</dbReference>
<dbReference type="GO" id="GO:0008643">
    <property type="term" value="P:carbohydrate transport"/>
    <property type="evidence" value="ECO:0007669"/>
    <property type="project" value="InterPro"/>
</dbReference>
<feature type="transmembrane region" description="Helical" evidence="2">
    <location>
        <begin position="163"/>
        <end position="183"/>
    </location>
</feature>
<keyword evidence="1" id="KW-0762">Sugar transport</keyword>
<dbReference type="InterPro" id="IPR036259">
    <property type="entry name" value="MFS_trans_sf"/>
</dbReference>
<feature type="transmembrane region" description="Helical" evidence="2">
    <location>
        <begin position="250"/>
        <end position="273"/>
    </location>
</feature>
<feature type="transmembrane region" description="Helical" evidence="2">
    <location>
        <begin position="92"/>
        <end position="111"/>
    </location>
</feature>
<dbReference type="Pfam" id="PF13347">
    <property type="entry name" value="MFS_2"/>
    <property type="match status" value="1"/>
</dbReference>
<keyword evidence="2" id="KW-0472">Membrane</keyword>
<dbReference type="PATRIC" id="fig|1423779.3.peg.511"/>